<dbReference type="Proteomes" id="UP000195402">
    <property type="component" value="Unassembled WGS sequence"/>
</dbReference>
<reference evidence="2 3" key="1">
    <citation type="journal article" date="2017" name="Mol. Plant">
        <title>The Genome of Medicinal Plant Macleaya cordata Provides New Insights into Benzylisoquinoline Alkaloids Metabolism.</title>
        <authorList>
            <person name="Liu X."/>
            <person name="Liu Y."/>
            <person name="Huang P."/>
            <person name="Ma Y."/>
            <person name="Qing Z."/>
            <person name="Tang Q."/>
            <person name="Cao H."/>
            <person name="Cheng P."/>
            <person name="Zheng Y."/>
            <person name="Yuan Z."/>
            <person name="Zhou Y."/>
            <person name="Liu J."/>
            <person name="Tang Z."/>
            <person name="Zhuo Y."/>
            <person name="Zhang Y."/>
            <person name="Yu L."/>
            <person name="Huang J."/>
            <person name="Yang P."/>
            <person name="Peng Q."/>
            <person name="Zhang J."/>
            <person name="Jiang W."/>
            <person name="Zhang Z."/>
            <person name="Lin K."/>
            <person name="Ro D.K."/>
            <person name="Chen X."/>
            <person name="Xiong X."/>
            <person name="Shang Y."/>
            <person name="Huang S."/>
            <person name="Zeng J."/>
        </authorList>
    </citation>
    <scope>NUCLEOTIDE SEQUENCE [LARGE SCALE GENOMIC DNA]</scope>
    <source>
        <strain evidence="3">cv. BLH2017</strain>
        <tissue evidence="2">Root</tissue>
    </source>
</reference>
<dbReference type="AlphaFoldDB" id="A0A200PT52"/>
<comment type="caution">
    <text evidence="2">The sequence shown here is derived from an EMBL/GenBank/DDBJ whole genome shotgun (WGS) entry which is preliminary data.</text>
</comment>
<feature type="domain" description="KIB1-4 beta-propeller" evidence="1">
    <location>
        <begin position="89"/>
        <end position="302"/>
    </location>
</feature>
<sequence length="341" mass="39260">MASLPHQLIKFISKRLHLLDYVNFDGVAKSWRSTSKKCTSNRQFPLLELSDHRTASCSDTHQVYSIPELPWYDEWRFRKFPCSSYDWKSEYKVIGSSHGQIIMSHNNSVYFDLFRFPTWTNYIDHLPPLYDHDINRQVDINLVRRIVLSRKPDVKTREKVLVLMGTGSGSKLAPGFMFCIALNGKFYALSLQGTLAVIDIDSDIPEVEMLLGTARRAVPSVSSRCFREFLIESGGEILLIFLISKKSFNKVDDVEVFRLDLTSVSWIKMESLVDQTLFIGLNCCMAISASELGCKANTIYFRQNMIDGWWEFNMGDGTITQRWEANTTIKKFPEWVTSILE</sequence>
<proteinExistence type="predicted"/>
<evidence type="ECO:0000313" key="2">
    <source>
        <dbReference type="EMBL" id="OVA01380.1"/>
    </source>
</evidence>
<organism evidence="2 3">
    <name type="scientific">Macleaya cordata</name>
    <name type="common">Five-seeded plume-poppy</name>
    <name type="synonym">Bocconia cordata</name>
    <dbReference type="NCBI Taxonomy" id="56857"/>
    <lineage>
        <taxon>Eukaryota</taxon>
        <taxon>Viridiplantae</taxon>
        <taxon>Streptophyta</taxon>
        <taxon>Embryophyta</taxon>
        <taxon>Tracheophyta</taxon>
        <taxon>Spermatophyta</taxon>
        <taxon>Magnoliopsida</taxon>
        <taxon>Ranunculales</taxon>
        <taxon>Papaveraceae</taxon>
        <taxon>Papaveroideae</taxon>
        <taxon>Macleaya</taxon>
    </lineage>
</organism>
<accession>A0A200PT52</accession>
<dbReference type="EMBL" id="MVGT01004117">
    <property type="protein sequence ID" value="OVA01380.1"/>
    <property type="molecule type" value="Genomic_DNA"/>
</dbReference>
<dbReference type="InterPro" id="IPR005174">
    <property type="entry name" value="KIB1-4_b-propeller"/>
</dbReference>
<dbReference type="STRING" id="56857.A0A200PT52"/>
<evidence type="ECO:0000313" key="3">
    <source>
        <dbReference type="Proteomes" id="UP000195402"/>
    </source>
</evidence>
<protein>
    <recommendedName>
        <fullName evidence="1">KIB1-4 beta-propeller domain-containing protein</fullName>
    </recommendedName>
</protein>
<name>A0A200PT52_MACCD</name>
<dbReference type="Pfam" id="PF03478">
    <property type="entry name" value="Beta-prop_KIB1-4"/>
    <property type="match status" value="1"/>
</dbReference>
<dbReference type="InterPro" id="IPR050942">
    <property type="entry name" value="F-box_BR-signaling"/>
</dbReference>
<dbReference type="InParanoid" id="A0A200PT52"/>
<dbReference type="PANTHER" id="PTHR44259">
    <property type="entry name" value="OS07G0183000 PROTEIN-RELATED"/>
    <property type="match status" value="1"/>
</dbReference>
<dbReference type="OrthoDB" id="642536at2759"/>
<dbReference type="PANTHER" id="PTHR44259:SF113">
    <property type="entry name" value="OS06G0659700 PROTEIN"/>
    <property type="match status" value="1"/>
</dbReference>
<keyword evidence="3" id="KW-1185">Reference proteome</keyword>
<evidence type="ECO:0000259" key="1">
    <source>
        <dbReference type="Pfam" id="PF03478"/>
    </source>
</evidence>
<gene>
    <name evidence="2" type="ORF">BVC80_437g1</name>
</gene>